<organism evidence="1 2">
    <name type="scientific">Dryococelus australis</name>
    <dbReference type="NCBI Taxonomy" id="614101"/>
    <lineage>
        <taxon>Eukaryota</taxon>
        <taxon>Metazoa</taxon>
        <taxon>Ecdysozoa</taxon>
        <taxon>Arthropoda</taxon>
        <taxon>Hexapoda</taxon>
        <taxon>Insecta</taxon>
        <taxon>Pterygota</taxon>
        <taxon>Neoptera</taxon>
        <taxon>Polyneoptera</taxon>
        <taxon>Phasmatodea</taxon>
        <taxon>Verophasmatodea</taxon>
        <taxon>Anareolatae</taxon>
        <taxon>Phasmatidae</taxon>
        <taxon>Eurycanthinae</taxon>
        <taxon>Dryococelus</taxon>
    </lineage>
</organism>
<protein>
    <submittedName>
        <fullName evidence="1">Uncharacterized protein</fullName>
    </submittedName>
</protein>
<proteinExistence type="predicted"/>
<accession>A0ABQ9H5G3</accession>
<name>A0ABQ9H5G3_9NEOP</name>
<keyword evidence="2" id="KW-1185">Reference proteome</keyword>
<evidence type="ECO:0000313" key="1">
    <source>
        <dbReference type="EMBL" id="KAJ8879532.1"/>
    </source>
</evidence>
<sequence length="269" mass="31724">MYGRGKAVWKTARNTILVSNSPRKISVQGNLNKEDKLEHKELFDIHQCETNSVVMERNWIFTWLLKTTTLKWCALICKQFYLFHMEMSAYFTTSADFSVTISQFTILRSINEIGRCMYNYLRSFPTEHELGIHRMRGIPMLDLIERERKRAVRGGPIYVPSQIMSIIQLAKNRETHTLQQRWLQPTSMTLKVCCLQLARTLLLMQMENKCCGVNCVLLNWKKHMPTQFFIKPAIDRRNFRQSMCDVGLEGDRLLQCYSNFTRIHHQYLS</sequence>
<dbReference type="Proteomes" id="UP001159363">
    <property type="component" value="Chromosome 6"/>
</dbReference>
<gene>
    <name evidence="1" type="ORF">PR048_020140</name>
</gene>
<reference evidence="1 2" key="1">
    <citation type="submission" date="2023-02" db="EMBL/GenBank/DDBJ databases">
        <title>LHISI_Scaffold_Assembly.</title>
        <authorList>
            <person name="Stuart O.P."/>
            <person name="Cleave R."/>
            <person name="Magrath M.J.L."/>
            <person name="Mikheyev A.S."/>
        </authorList>
    </citation>
    <scope>NUCLEOTIDE SEQUENCE [LARGE SCALE GENOMIC DNA]</scope>
    <source>
        <strain evidence="1">Daus_M_001</strain>
        <tissue evidence="1">Leg muscle</tissue>
    </source>
</reference>
<dbReference type="EMBL" id="JARBHB010000007">
    <property type="protein sequence ID" value="KAJ8879532.1"/>
    <property type="molecule type" value="Genomic_DNA"/>
</dbReference>
<comment type="caution">
    <text evidence="1">The sequence shown here is derived from an EMBL/GenBank/DDBJ whole genome shotgun (WGS) entry which is preliminary data.</text>
</comment>
<evidence type="ECO:0000313" key="2">
    <source>
        <dbReference type="Proteomes" id="UP001159363"/>
    </source>
</evidence>